<name>W6USE9_ECHGR</name>
<evidence type="ECO:0000313" key="2">
    <source>
        <dbReference type="EMBL" id="EUB63571.1"/>
    </source>
</evidence>
<evidence type="ECO:0000256" key="1">
    <source>
        <dbReference type="SAM" id="Phobius"/>
    </source>
</evidence>
<keyword evidence="1" id="KW-0812">Transmembrane</keyword>
<keyword evidence="1" id="KW-1133">Transmembrane helix</keyword>
<proteinExistence type="predicted"/>
<dbReference type="AlphaFoldDB" id="W6USE9"/>
<accession>W6USE9</accession>
<evidence type="ECO:0000313" key="3">
    <source>
        <dbReference type="Proteomes" id="UP000019149"/>
    </source>
</evidence>
<protein>
    <submittedName>
        <fullName evidence="2">Uncharacterized protein</fullName>
    </submittedName>
</protein>
<keyword evidence="1" id="KW-0472">Membrane</keyword>
<reference evidence="2 3" key="1">
    <citation type="journal article" date="2013" name="Nat. Genet.">
        <title>The genome of the hydatid tapeworm Echinococcus granulosus.</title>
        <authorList>
            <person name="Zheng H."/>
            <person name="Zhang W."/>
            <person name="Zhang L."/>
            <person name="Zhang Z."/>
            <person name="Li J."/>
            <person name="Lu G."/>
            <person name="Zhu Y."/>
            <person name="Wang Y."/>
            <person name="Huang Y."/>
            <person name="Liu J."/>
            <person name="Kang H."/>
            <person name="Chen J."/>
            <person name="Wang L."/>
            <person name="Chen A."/>
            <person name="Yu S."/>
            <person name="Gao Z."/>
            <person name="Jin L."/>
            <person name="Gu W."/>
            <person name="Wang Z."/>
            <person name="Zhao L."/>
            <person name="Shi B."/>
            <person name="Wen H."/>
            <person name="Lin R."/>
            <person name="Jones M.K."/>
            <person name="Brejova B."/>
            <person name="Vinar T."/>
            <person name="Zhao G."/>
            <person name="McManus D.P."/>
            <person name="Chen Z."/>
            <person name="Zhou Y."/>
            <person name="Wang S."/>
        </authorList>
    </citation>
    <scope>NUCLEOTIDE SEQUENCE [LARGE SCALE GENOMIC DNA]</scope>
</reference>
<gene>
    <name evidence="2" type="ORF">EGR_01653</name>
</gene>
<dbReference type="Proteomes" id="UP000019149">
    <property type="component" value="Unassembled WGS sequence"/>
</dbReference>
<dbReference type="EMBL" id="APAU02000006">
    <property type="protein sequence ID" value="EUB63571.1"/>
    <property type="molecule type" value="Genomic_DNA"/>
</dbReference>
<feature type="transmembrane region" description="Helical" evidence="1">
    <location>
        <begin position="105"/>
        <end position="122"/>
    </location>
</feature>
<keyword evidence="3" id="KW-1185">Reference proteome</keyword>
<organism evidence="2 3">
    <name type="scientific">Echinococcus granulosus</name>
    <name type="common">Hydatid tapeworm</name>
    <dbReference type="NCBI Taxonomy" id="6210"/>
    <lineage>
        <taxon>Eukaryota</taxon>
        <taxon>Metazoa</taxon>
        <taxon>Spiralia</taxon>
        <taxon>Lophotrochozoa</taxon>
        <taxon>Platyhelminthes</taxon>
        <taxon>Cestoda</taxon>
        <taxon>Eucestoda</taxon>
        <taxon>Cyclophyllidea</taxon>
        <taxon>Taeniidae</taxon>
        <taxon>Echinococcus</taxon>
        <taxon>Echinococcus granulosus group</taxon>
    </lineage>
</organism>
<dbReference type="CTD" id="36337368"/>
<comment type="caution">
    <text evidence="2">The sequence shown here is derived from an EMBL/GenBank/DDBJ whole genome shotgun (WGS) entry which is preliminary data.</text>
</comment>
<dbReference type="GeneID" id="36337368"/>
<dbReference type="RefSeq" id="XP_024354767.1">
    <property type="nucleotide sequence ID" value="XM_024490902.1"/>
</dbReference>
<sequence length="349" mass="41440">MLTNLHNRNMKHAGSSSLRKSSLEYLLNTKSWRNPLELTTKQNANQVLYQFLPVHFVESINLKSKGKIFRTKFQFFYEYTFNKSYCLECFFLLMGKHSLPVMKKFSLFLILLLLVLIEWEGIMHKWSLKFLFFNYNLESKLLREICRLNLHRNNALKQSVLWSLSKAVVFTYRKIIKNVMRQIVIVSIISNPVTKQHQKINKCTQKTDKGIYEFRLRLAFLHIRQPENKLGNNLLLCLPPCFLLDVKQQMDMCQSRNWTSPPLLMDITARCVKISDIFDIYLNEFTYMGVVSPYKSGIQKFSFNQFCKHSRVAVDFMYFRNNEYIFSSAFIHNLCEKCLMYTYLSEKSD</sequence>
<dbReference type="KEGG" id="egl:EGR_01653"/>